<dbReference type="PANTHER" id="PTHR43065:SF10">
    <property type="entry name" value="PEROXIDE STRESS-ACTIVATED HISTIDINE KINASE MAK3"/>
    <property type="match status" value="1"/>
</dbReference>
<evidence type="ECO:0000256" key="6">
    <source>
        <dbReference type="ARBA" id="ARBA00022777"/>
    </source>
</evidence>
<dbReference type="InterPro" id="IPR036890">
    <property type="entry name" value="HATPase_C_sf"/>
</dbReference>
<comment type="caution">
    <text evidence="12">The sequence shown here is derived from an EMBL/GenBank/DDBJ whole genome shotgun (WGS) entry which is preliminary data.</text>
</comment>
<dbReference type="EMBL" id="JACDUS010000015">
    <property type="protein sequence ID" value="MBA2883044.1"/>
    <property type="molecule type" value="Genomic_DNA"/>
</dbReference>
<dbReference type="CDD" id="cd00082">
    <property type="entry name" value="HisKA"/>
    <property type="match status" value="1"/>
</dbReference>
<dbReference type="InterPro" id="IPR005467">
    <property type="entry name" value="His_kinase_dom"/>
</dbReference>
<keyword evidence="6 12" id="KW-0418">Kinase</keyword>
<dbReference type="PROSITE" id="PS50109">
    <property type="entry name" value="HIS_KIN"/>
    <property type="match status" value="1"/>
</dbReference>
<reference evidence="12 13" key="1">
    <citation type="submission" date="2020-07" db="EMBL/GenBank/DDBJ databases">
        <title>Genomic Encyclopedia of Type Strains, Phase IV (KMG-IV): sequencing the most valuable type-strain genomes for metagenomic binning, comparative biology and taxonomic classification.</title>
        <authorList>
            <person name="Goeker M."/>
        </authorList>
    </citation>
    <scope>NUCLEOTIDE SEQUENCE [LARGE SCALE GENOMIC DNA]</scope>
    <source>
        <strain evidence="12 13">DSM 17721</strain>
    </source>
</reference>
<dbReference type="InterPro" id="IPR036097">
    <property type="entry name" value="HisK_dim/P_sf"/>
</dbReference>
<evidence type="ECO:0000256" key="10">
    <source>
        <dbReference type="SAM" id="Phobius"/>
    </source>
</evidence>
<dbReference type="EC" id="2.7.13.3" evidence="2"/>
<dbReference type="Gene3D" id="3.30.565.10">
    <property type="entry name" value="Histidine kinase-like ATPase, C-terminal domain"/>
    <property type="match status" value="1"/>
</dbReference>
<evidence type="ECO:0000313" key="13">
    <source>
        <dbReference type="Proteomes" id="UP000525298"/>
    </source>
</evidence>
<dbReference type="SUPFAM" id="SSF55874">
    <property type="entry name" value="ATPase domain of HSP90 chaperone/DNA topoisomerase II/histidine kinase"/>
    <property type="match status" value="1"/>
</dbReference>
<protein>
    <recommendedName>
        <fullName evidence="2">histidine kinase</fullName>
        <ecNumber evidence="2">2.7.13.3</ecNumber>
    </recommendedName>
</protein>
<feature type="domain" description="Histidine kinase" evidence="11">
    <location>
        <begin position="168"/>
        <end position="379"/>
    </location>
</feature>
<dbReference type="GO" id="GO:0000155">
    <property type="term" value="F:phosphorelay sensor kinase activity"/>
    <property type="evidence" value="ECO:0007669"/>
    <property type="project" value="InterPro"/>
</dbReference>
<keyword evidence="7" id="KW-0067">ATP-binding</keyword>
<feature type="transmembrane region" description="Helical" evidence="10">
    <location>
        <begin position="6"/>
        <end position="28"/>
    </location>
</feature>
<organism evidence="12 13">
    <name type="scientific">Desulfosalsimonas propionicica</name>
    <dbReference type="NCBI Taxonomy" id="332175"/>
    <lineage>
        <taxon>Bacteria</taxon>
        <taxon>Pseudomonadati</taxon>
        <taxon>Thermodesulfobacteriota</taxon>
        <taxon>Desulfobacteria</taxon>
        <taxon>Desulfobacterales</taxon>
        <taxon>Desulfosalsimonadaceae</taxon>
        <taxon>Desulfosalsimonas</taxon>
    </lineage>
</organism>
<evidence type="ECO:0000256" key="1">
    <source>
        <dbReference type="ARBA" id="ARBA00000085"/>
    </source>
</evidence>
<keyword evidence="10" id="KW-1133">Transmembrane helix</keyword>
<dbReference type="SMART" id="SM00387">
    <property type="entry name" value="HATPase_c"/>
    <property type="match status" value="1"/>
</dbReference>
<accession>A0A7W0CCB0</accession>
<evidence type="ECO:0000256" key="5">
    <source>
        <dbReference type="ARBA" id="ARBA00022741"/>
    </source>
</evidence>
<keyword evidence="3" id="KW-0597">Phosphoprotein</keyword>
<proteinExistence type="predicted"/>
<dbReference type="PRINTS" id="PR00344">
    <property type="entry name" value="BCTRLSENSOR"/>
</dbReference>
<keyword evidence="5" id="KW-0547">Nucleotide-binding</keyword>
<keyword evidence="4" id="KW-0808">Transferase</keyword>
<dbReference type="Pfam" id="PF02518">
    <property type="entry name" value="HATPase_c"/>
    <property type="match status" value="1"/>
</dbReference>
<evidence type="ECO:0000256" key="3">
    <source>
        <dbReference type="ARBA" id="ARBA00022553"/>
    </source>
</evidence>
<dbReference type="PANTHER" id="PTHR43065">
    <property type="entry name" value="SENSOR HISTIDINE KINASE"/>
    <property type="match status" value="1"/>
</dbReference>
<dbReference type="AlphaFoldDB" id="A0A7W0CCB0"/>
<dbReference type="Proteomes" id="UP000525298">
    <property type="component" value="Unassembled WGS sequence"/>
</dbReference>
<feature type="transmembrane region" description="Helical" evidence="10">
    <location>
        <begin position="40"/>
        <end position="58"/>
    </location>
</feature>
<sequence length="387" mass="43446">MIVPDVPIRLVDMIGSALMIVFSFLCVRRAVRLRRSQADNVVWTYMLWLCCCLAGFAVSRSGGHILKQFFSLAGRPDLWDGLRPFAGGINTFLLIIVAAATLFFNRVWHVYQQITMDRRALQDTHQELLALNQDLEKRIQDRTDALIHQEKQMAHADRLASIGKLSSGIAHEINNPLGVIQGYTQLLLRGESEDSQRRKDLQVILKHAQSCKSIVEDLLNFARRSQPEMADLNIHEVIEETLVFVQHRSKMENIRIYKEFSQNMPNIRMDEKKIKQVLVNLLMNAAHAVEQDGTITIATRFDESNRRLEIDIADNGYGIEEKNLTRIFDPFFTTKSTGEGTGLGLAVSYGIAKSHGGDIRVQSRVGKGSVFTLLLPVSDSEGGGANG</sequence>
<comment type="catalytic activity">
    <reaction evidence="1">
        <text>ATP + protein L-histidine = ADP + protein N-phospho-L-histidine.</text>
        <dbReference type="EC" id="2.7.13.3"/>
    </reaction>
</comment>
<dbReference type="InterPro" id="IPR003594">
    <property type="entry name" value="HATPase_dom"/>
</dbReference>
<keyword evidence="10" id="KW-0812">Transmembrane</keyword>
<evidence type="ECO:0000313" key="12">
    <source>
        <dbReference type="EMBL" id="MBA2883044.1"/>
    </source>
</evidence>
<dbReference type="Gene3D" id="1.10.287.130">
    <property type="match status" value="1"/>
</dbReference>
<evidence type="ECO:0000256" key="2">
    <source>
        <dbReference type="ARBA" id="ARBA00012438"/>
    </source>
</evidence>
<dbReference type="Pfam" id="PF00512">
    <property type="entry name" value="HisKA"/>
    <property type="match status" value="1"/>
</dbReference>
<gene>
    <name evidence="12" type="ORF">HNR65_003401</name>
</gene>
<name>A0A7W0CCB0_9BACT</name>
<dbReference type="SMART" id="SM00388">
    <property type="entry name" value="HisKA"/>
    <property type="match status" value="1"/>
</dbReference>
<evidence type="ECO:0000256" key="7">
    <source>
        <dbReference type="ARBA" id="ARBA00022840"/>
    </source>
</evidence>
<dbReference type="InterPro" id="IPR004358">
    <property type="entry name" value="Sig_transdc_His_kin-like_C"/>
</dbReference>
<keyword evidence="10" id="KW-0472">Membrane</keyword>
<keyword evidence="9" id="KW-0175">Coiled coil</keyword>
<evidence type="ECO:0000256" key="8">
    <source>
        <dbReference type="ARBA" id="ARBA00023012"/>
    </source>
</evidence>
<dbReference type="SUPFAM" id="SSF47384">
    <property type="entry name" value="Homodimeric domain of signal transducing histidine kinase"/>
    <property type="match status" value="1"/>
</dbReference>
<evidence type="ECO:0000256" key="4">
    <source>
        <dbReference type="ARBA" id="ARBA00022679"/>
    </source>
</evidence>
<evidence type="ECO:0000259" key="11">
    <source>
        <dbReference type="PROSITE" id="PS50109"/>
    </source>
</evidence>
<dbReference type="RefSeq" id="WP_181552661.1">
    <property type="nucleotide sequence ID" value="NZ_JACDUS010000015.1"/>
</dbReference>
<dbReference type="InterPro" id="IPR003661">
    <property type="entry name" value="HisK_dim/P_dom"/>
</dbReference>
<keyword evidence="13" id="KW-1185">Reference proteome</keyword>
<keyword evidence="8" id="KW-0902">Two-component regulatory system</keyword>
<evidence type="ECO:0000256" key="9">
    <source>
        <dbReference type="SAM" id="Coils"/>
    </source>
</evidence>
<dbReference type="GO" id="GO:0005524">
    <property type="term" value="F:ATP binding"/>
    <property type="evidence" value="ECO:0007669"/>
    <property type="project" value="UniProtKB-KW"/>
</dbReference>
<feature type="coiled-coil region" evidence="9">
    <location>
        <begin position="118"/>
        <end position="152"/>
    </location>
</feature>
<feature type="transmembrane region" description="Helical" evidence="10">
    <location>
        <begin position="85"/>
        <end position="108"/>
    </location>
</feature>